<organism evidence="2">
    <name type="scientific">Arion vulgaris</name>
    <dbReference type="NCBI Taxonomy" id="1028688"/>
    <lineage>
        <taxon>Eukaryota</taxon>
        <taxon>Metazoa</taxon>
        <taxon>Spiralia</taxon>
        <taxon>Lophotrochozoa</taxon>
        <taxon>Mollusca</taxon>
        <taxon>Gastropoda</taxon>
        <taxon>Heterobranchia</taxon>
        <taxon>Euthyneura</taxon>
        <taxon>Panpulmonata</taxon>
        <taxon>Eupulmonata</taxon>
        <taxon>Stylommatophora</taxon>
        <taxon>Helicina</taxon>
        <taxon>Arionoidea</taxon>
        <taxon>Arionidae</taxon>
        <taxon>Arion</taxon>
    </lineage>
</organism>
<protein>
    <submittedName>
        <fullName evidence="2">Uncharacterized protein</fullName>
    </submittedName>
</protein>
<reference evidence="2" key="1">
    <citation type="submission" date="2014-12" db="EMBL/GenBank/DDBJ databases">
        <title>Insight into the proteome of Arion vulgaris.</title>
        <authorList>
            <person name="Aradska J."/>
            <person name="Bulat T."/>
            <person name="Smidak R."/>
            <person name="Sarate P."/>
            <person name="Gangsoo J."/>
            <person name="Sialana F."/>
            <person name="Bilban M."/>
            <person name="Lubec G."/>
        </authorList>
    </citation>
    <scope>NUCLEOTIDE SEQUENCE</scope>
    <source>
        <tissue evidence="2">Skin</tissue>
    </source>
</reference>
<feature type="chain" id="PRO_5002126383" evidence="1">
    <location>
        <begin position="18"/>
        <end position="72"/>
    </location>
</feature>
<gene>
    <name evidence="2" type="primary">ORF23393</name>
</gene>
<name>A0A0B6YES6_9EUPU</name>
<evidence type="ECO:0000313" key="2">
    <source>
        <dbReference type="EMBL" id="CEK54679.1"/>
    </source>
</evidence>
<feature type="non-terminal residue" evidence="2">
    <location>
        <position position="1"/>
    </location>
</feature>
<sequence length="72" mass="7966">IFTVLAATFAFATLGHGQMIKQCVCKDIEPCKQKFANSVITCADQCQQHVSKLGVSYQSLRKCILDKEGMIK</sequence>
<feature type="non-terminal residue" evidence="2">
    <location>
        <position position="72"/>
    </location>
</feature>
<keyword evidence="1" id="KW-0732">Signal</keyword>
<dbReference type="PANTHER" id="PTHR34401:SF3">
    <property type="entry name" value="DB DOMAIN-CONTAINING PROTEIN"/>
    <property type="match status" value="1"/>
</dbReference>
<dbReference type="EMBL" id="HACG01007814">
    <property type="protein sequence ID" value="CEK54679.1"/>
    <property type="molecule type" value="Transcribed_RNA"/>
</dbReference>
<proteinExistence type="predicted"/>
<feature type="signal peptide" evidence="1">
    <location>
        <begin position="1"/>
        <end position="17"/>
    </location>
</feature>
<dbReference type="PANTHER" id="PTHR34401">
    <property type="entry name" value="PROTEIN CBG12388-RELATED"/>
    <property type="match status" value="1"/>
</dbReference>
<dbReference type="AlphaFoldDB" id="A0A0B6YES6"/>
<accession>A0A0B6YES6</accession>
<evidence type="ECO:0000256" key="1">
    <source>
        <dbReference type="SAM" id="SignalP"/>
    </source>
</evidence>